<accession>A0ABY4VND5</accession>
<name>A0ABY4VND5_9BURK</name>
<dbReference type="Pfam" id="PF06240">
    <property type="entry name" value="COXG"/>
    <property type="match status" value="1"/>
</dbReference>
<protein>
    <submittedName>
        <fullName evidence="2">SRPBCC family protein</fullName>
    </submittedName>
</protein>
<keyword evidence="3" id="KW-1185">Reference proteome</keyword>
<gene>
    <name evidence="2" type="ORF">NDR89_06205</name>
</gene>
<dbReference type="PANTHER" id="PTHR38588:SF1">
    <property type="entry name" value="BLL0334 PROTEIN"/>
    <property type="match status" value="1"/>
</dbReference>
<evidence type="ECO:0000313" key="3">
    <source>
        <dbReference type="Proteomes" id="UP001056648"/>
    </source>
</evidence>
<dbReference type="Proteomes" id="UP001056648">
    <property type="component" value="Chromosome 1"/>
</dbReference>
<reference evidence="2" key="1">
    <citation type="submission" date="2022-06" db="EMBL/GenBank/DDBJ databases">
        <title>Complete genome sequence and characterization of Cupriavidus gilardii QJ1 isolated from contaminating cells.</title>
        <authorList>
            <person name="Qi J."/>
        </authorList>
    </citation>
    <scope>NUCLEOTIDE SEQUENCE</scope>
    <source>
        <strain evidence="2">QJ1</strain>
    </source>
</reference>
<dbReference type="RefSeq" id="WP_252251485.1">
    <property type="nucleotide sequence ID" value="NZ_CP098735.1"/>
</dbReference>
<dbReference type="Gene3D" id="3.30.530.20">
    <property type="match status" value="1"/>
</dbReference>
<dbReference type="InterPro" id="IPR010419">
    <property type="entry name" value="CO_DH_gsu"/>
</dbReference>
<dbReference type="EMBL" id="CP098735">
    <property type="protein sequence ID" value="USE76853.1"/>
    <property type="molecule type" value="Genomic_DNA"/>
</dbReference>
<proteinExistence type="predicted"/>
<feature type="region of interest" description="Disordered" evidence="1">
    <location>
        <begin position="173"/>
        <end position="206"/>
    </location>
</feature>
<dbReference type="InterPro" id="IPR023393">
    <property type="entry name" value="START-like_dom_sf"/>
</dbReference>
<evidence type="ECO:0000256" key="1">
    <source>
        <dbReference type="SAM" id="MobiDB-lite"/>
    </source>
</evidence>
<dbReference type="PANTHER" id="PTHR38588">
    <property type="entry name" value="BLL0334 PROTEIN"/>
    <property type="match status" value="1"/>
</dbReference>
<dbReference type="SUPFAM" id="SSF55961">
    <property type="entry name" value="Bet v1-like"/>
    <property type="match status" value="1"/>
</dbReference>
<sequence>MELQQTFLLPFARDAVWRCFHDTEGVVACLPGASLSAPPRDGKLPLTMTVKLGPIVAAFAGDGEMRLDDASYRGAVTGTGADRKSGSRVKGEAAFSLHDVADATGGPATRVDIAVDYAIAGSLAQFSRGGIVRELAARLTEAFAANLRRKLEAEAGAGATVAAAAVAEPPAFVETAPRSPGAASAQAPTDAPTNAPTNAPPNAPPNAPLDLNALFWPALWARLRQWLSFGRR</sequence>
<evidence type="ECO:0000313" key="2">
    <source>
        <dbReference type="EMBL" id="USE76853.1"/>
    </source>
</evidence>
<organism evidence="2 3">
    <name type="scientific">Cupriavidus gilardii</name>
    <dbReference type="NCBI Taxonomy" id="82541"/>
    <lineage>
        <taxon>Bacteria</taxon>
        <taxon>Pseudomonadati</taxon>
        <taxon>Pseudomonadota</taxon>
        <taxon>Betaproteobacteria</taxon>
        <taxon>Burkholderiales</taxon>
        <taxon>Burkholderiaceae</taxon>
        <taxon>Cupriavidus</taxon>
    </lineage>
</organism>
<dbReference type="CDD" id="cd07823">
    <property type="entry name" value="SRPBCC_5"/>
    <property type="match status" value="1"/>
</dbReference>
<feature type="compositionally biased region" description="Low complexity" evidence="1">
    <location>
        <begin position="187"/>
        <end position="197"/>
    </location>
</feature>